<proteinExistence type="predicted"/>
<evidence type="ECO:0000313" key="1">
    <source>
        <dbReference type="EMBL" id="MPM99350.1"/>
    </source>
</evidence>
<reference evidence="1" key="1">
    <citation type="submission" date="2019-08" db="EMBL/GenBank/DDBJ databases">
        <authorList>
            <person name="Kucharzyk K."/>
            <person name="Murdoch R.W."/>
            <person name="Higgins S."/>
            <person name="Loffler F."/>
        </authorList>
    </citation>
    <scope>NUCLEOTIDE SEQUENCE</scope>
</reference>
<protein>
    <submittedName>
        <fullName evidence="1">Uncharacterized protein</fullName>
    </submittedName>
</protein>
<organism evidence="1">
    <name type="scientific">bioreactor metagenome</name>
    <dbReference type="NCBI Taxonomy" id="1076179"/>
    <lineage>
        <taxon>unclassified sequences</taxon>
        <taxon>metagenomes</taxon>
        <taxon>ecological metagenomes</taxon>
    </lineage>
</organism>
<dbReference type="EMBL" id="VSSQ01045452">
    <property type="protein sequence ID" value="MPM99350.1"/>
    <property type="molecule type" value="Genomic_DNA"/>
</dbReference>
<dbReference type="AlphaFoldDB" id="A0A645EBY2"/>
<accession>A0A645EBY2</accession>
<name>A0A645EBY2_9ZZZZ</name>
<gene>
    <name evidence="1" type="ORF">SDC9_146541</name>
</gene>
<sequence>MVTAFAIFRFVIDHAVFHFHFANGIIALEVVAIVHGIPQAKLNGRKDGKFGGFGSFVAELQRPDFKVLALGHEITRF</sequence>
<comment type="caution">
    <text evidence="1">The sequence shown here is derived from an EMBL/GenBank/DDBJ whole genome shotgun (WGS) entry which is preliminary data.</text>
</comment>